<feature type="binding site" evidence="9">
    <location>
        <position position="463"/>
    </location>
    <ligand>
        <name>Mg(2+)</name>
        <dbReference type="ChEBI" id="CHEBI:18420"/>
        <label>2</label>
    </ligand>
</feature>
<dbReference type="PROSITE" id="PS50522">
    <property type="entry name" value="RDRP_PHAGE"/>
    <property type="match status" value="1"/>
</dbReference>
<evidence type="ECO:0000256" key="3">
    <source>
        <dbReference type="ARBA" id="ARBA00022679"/>
    </source>
</evidence>
<evidence type="ECO:0000256" key="7">
    <source>
        <dbReference type="ARBA" id="ARBA00030248"/>
    </source>
</evidence>
<dbReference type="InterPro" id="IPR007096">
    <property type="entry name" value="RNA-dir_Rpol_cat_phage"/>
</dbReference>
<evidence type="ECO:0000256" key="9">
    <source>
        <dbReference type="PIRSR" id="PIRSR605093-1"/>
    </source>
</evidence>
<keyword evidence="5" id="KW-0547">Nucleotide-binding</keyword>
<name>A0A8S5L269_9VIRU</name>
<keyword evidence="9" id="KW-0479">Metal-binding</keyword>
<dbReference type="GO" id="GO:0046872">
    <property type="term" value="F:metal ion binding"/>
    <property type="evidence" value="ECO:0007669"/>
    <property type="project" value="UniProtKB-KW"/>
</dbReference>
<dbReference type="GO" id="GO:0000166">
    <property type="term" value="F:nucleotide binding"/>
    <property type="evidence" value="ECO:0007669"/>
    <property type="project" value="UniProtKB-KW"/>
</dbReference>
<evidence type="ECO:0000256" key="5">
    <source>
        <dbReference type="ARBA" id="ARBA00022741"/>
    </source>
</evidence>
<feature type="binding site" evidence="9">
    <location>
        <position position="366"/>
    </location>
    <ligand>
        <name>Mg(2+)</name>
        <dbReference type="ChEBI" id="CHEBI:18420"/>
        <label>2</label>
    </ligand>
</feature>
<evidence type="ECO:0000256" key="2">
    <source>
        <dbReference type="ARBA" id="ARBA00022484"/>
    </source>
</evidence>
<keyword evidence="9" id="KW-0460">Magnesium</keyword>
<organism evidence="11 12">
    <name type="scientific">ssRNA phage SRR7976326_5</name>
    <dbReference type="NCBI Taxonomy" id="2786729"/>
    <lineage>
        <taxon>Viruses</taxon>
        <taxon>Riboviria</taxon>
        <taxon>Orthornavirae</taxon>
        <taxon>Lenarviricota</taxon>
        <taxon>Leviviricetes</taxon>
        <taxon>Timlovirales</taxon>
        <taxon>Steitzviridae</taxon>
        <taxon>Fejonovirus</taxon>
        <taxon>Fejonovirus limenecus</taxon>
    </lineage>
</organism>
<dbReference type="Proteomes" id="UP000679980">
    <property type="component" value="Segment"/>
</dbReference>
<evidence type="ECO:0000256" key="1">
    <source>
        <dbReference type="ARBA" id="ARBA00012494"/>
    </source>
</evidence>
<dbReference type="EC" id="2.7.7.48" evidence="1"/>
<reference evidence="11" key="1">
    <citation type="submission" date="2020-09" db="EMBL/GenBank/DDBJ databases">
        <title>Leviviricetes taxonomy.</title>
        <authorList>
            <person name="Stockdale S.R."/>
            <person name="Callanan J."/>
            <person name="Adriaenssens E.M."/>
            <person name="Kuhn J.H."/>
            <person name="Rumnieks J."/>
            <person name="Shkoporov A."/>
            <person name="Draper L.A."/>
            <person name="Ross P."/>
            <person name="Hill C."/>
        </authorList>
    </citation>
    <scope>NUCLEOTIDE SEQUENCE</scope>
</reference>
<evidence type="ECO:0000313" key="11">
    <source>
        <dbReference type="EMBL" id="DAD51218.1"/>
    </source>
</evidence>
<comment type="cofactor">
    <cofactor evidence="9">
        <name>Mg(2+)</name>
        <dbReference type="ChEBI" id="CHEBI:18420"/>
    </cofactor>
    <text evidence="9">Binds 2 Mg(2+) per subunit.</text>
</comment>
<comment type="catalytic activity">
    <reaction evidence="8">
        <text>RNA(n) + a ribonucleoside 5'-triphosphate = RNA(n+1) + diphosphate</text>
        <dbReference type="Rhea" id="RHEA:21248"/>
        <dbReference type="Rhea" id="RHEA-COMP:14527"/>
        <dbReference type="Rhea" id="RHEA-COMP:17342"/>
        <dbReference type="ChEBI" id="CHEBI:33019"/>
        <dbReference type="ChEBI" id="CHEBI:61557"/>
        <dbReference type="ChEBI" id="CHEBI:140395"/>
        <dbReference type="EC" id="2.7.7.48"/>
    </reaction>
</comment>
<protein>
    <recommendedName>
        <fullName evidence="1">RNA-directed RNA polymerase</fullName>
        <ecNumber evidence="1">2.7.7.48</ecNumber>
    </recommendedName>
    <alternativeName>
        <fullName evidence="7">RNA replicase beta chain</fullName>
    </alternativeName>
</protein>
<dbReference type="InterPro" id="IPR005093">
    <property type="entry name" value="RNArep_beta"/>
</dbReference>
<dbReference type="Pfam" id="PF03431">
    <property type="entry name" value="RNA_replicase_B"/>
    <property type="match status" value="1"/>
</dbReference>
<dbReference type="InterPro" id="IPR043502">
    <property type="entry name" value="DNA/RNA_pol_sf"/>
</dbReference>
<keyword evidence="6" id="KW-0693">Viral RNA replication</keyword>
<dbReference type="EMBL" id="BK013756">
    <property type="protein sequence ID" value="DAD51218.1"/>
    <property type="molecule type" value="Genomic_RNA"/>
</dbReference>
<accession>A0A8S5L269</accession>
<gene>
    <name evidence="11" type="primary">SRR7976326_5_3</name>
</gene>
<evidence type="ECO:0000256" key="4">
    <source>
        <dbReference type="ARBA" id="ARBA00022695"/>
    </source>
</evidence>
<proteinExistence type="predicted"/>
<evidence type="ECO:0000256" key="8">
    <source>
        <dbReference type="ARBA" id="ARBA00048744"/>
    </source>
</evidence>
<dbReference type="GeneID" id="80401170"/>
<dbReference type="SUPFAM" id="SSF56672">
    <property type="entry name" value="DNA/RNA polymerases"/>
    <property type="match status" value="1"/>
</dbReference>
<keyword evidence="3" id="KW-0808">Transferase</keyword>
<dbReference type="GO" id="GO:0039694">
    <property type="term" value="P:viral RNA genome replication"/>
    <property type="evidence" value="ECO:0007669"/>
    <property type="project" value="InterPro"/>
</dbReference>
<evidence type="ECO:0000313" key="12">
    <source>
        <dbReference type="Proteomes" id="UP000679980"/>
    </source>
</evidence>
<sequence length="658" mass="75001">MKSRVDMLQVLQGILMDASVCFPTEQLSFERDFKRIALSFENRSYEVFLRDLPSLDNVLLQGLACGRLIPYGPLTRTRRGSKCPIFLSGLWLRVFDSLGVLCSDPDPNAVFFIRQLSNIGKKLDLPCSSSIVKETINEYFTTDNELPSPTLAWNSDSLGPNLDFDNSIHVCDRLVTHRDDYDGSQLSLFEGDDDSIGTEGDELLLRNYQSTADEFFTEFFSTFDISSQFETEYADDKARLGFRHGPGAVANGPSTFDKFSFPYWSDKLQKCFPSDLVVGSTPTLYSDRINHELPSRLICVPKDARGPRLIAAEPVEHQYVQQFIYSFIKKRLKELYGNLYIDFTRQDLSQRLAKYASKHGSLSTIDLKSASDRLSCWLIERSFRKSPKILDALHSSRTRWIKYSDRHNTIHAFLRKFASQGCATTFPIQSLIFFCICLSTSRGHTLQEKLINSRRSIRVFGDDLIIPSSNAKDTIRLLELLHLKVNVNKSFTTGYFRESCGGDYFMNYDVTPTKLRHIDTASPTKQMALLDISNNLFQKGLWHTSKVLEKYIRNIEKYPIVSSVSGDIGIKSYVGGLSRHLTMRWNSRLHIVEYHTLCFSNKVDEIDRCGISKLRSNFLSKPWLNESYSSNILGMSSTKIRRGWRPLELTSFKGIGAG</sequence>
<evidence type="ECO:0000259" key="10">
    <source>
        <dbReference type="PROSITE" id="PS50522"/>
    </source>
</evidence>
<dbReference type="RefSeq" id="YP_010771465.1">
    <property type="nucleotide sequence ID" value="NC_074575.1"/>
</dbReference>
<keyword evidence="4" id="KW-0548">Nucleotidyltransferase</keyword>
<feature type="domain" description="RdRp catalytic" evidence="10">
    <location>
        <begin position="351"/>
        <end position="494"/>
    </location>
</feature>
<keyword evidence="2 11" id="KW-0696">RNA-directed RNA polymerase</keyword>
<evidence type="ECO:0000256" key="6">
    <source>
        <dbReference type="ARBA" id="ARBA00022953"/>
    </source>
</evidence>
<feature type="binding site" evidence="9">
    <location>
        <position position="462"/>
    </location>
    <ligand>
        <name>Mg(2+)</name>
        <dbReference type="ChEBI" id="CHEBI:18420"/>
        <label>2</label>
    </ligand>
</feature>
<keyword evidence="12" id="KW-1185">Reference proteome</keyword>
<dbReference type="GO" id="GO:0003968">
    <property type="term" value="F:RNA-directed RNA polymerase activity"/>
    <property type="evidence" value="ECO:0007669"/>
    <property type="project" value="UniProtKB-KW"/>
</dbReference>
<dbReference type="KEGG" id="vg:80401170"/>